<dbReference type="Pfam" id="PF00400">
    <property type="entry name" value="WD40"/>
    <property type="match status" value="2"/>
</dbReference>
<evidence type="ECO:0000256" key="1">
    <source>
        <dbReference type="ARBA" id="ARBA00022574"/>
    </source>
</evidence>
<evidence type="ECO:0000313" key="6">
    <source>
        <dbReference type="EMBL" id="MEL4454897.1"/>
    </source>
</evidence>
<evidence type="ECO:0000256" key="3">
    <source>
        <dbReference type="PROSITE-ProRule" id="PRU00221"/>
    </source>
</evidence>
<name>A0ABU9KXI8_9FLAO</name>
<dbReference type="InterPro" id="IPR027417">
    <property type="entry name" value="P-loop_NTPase"/>
</dbReference>
<dbReference type="EMBL" id="JBCDNA010000001">
    <property type="protein sequence ID" value="MEL4454897.1"/>
    <property type="molecule type" value="Genomic_DNA"/>
</dbReference>
<feature type="repeat" description="WD" evidence="3">
    <location>
        <begin position="843"/>
        <end position="874"/>
    </location>
</feature>
<evidence type="ECO:0000256" key="4">
    <source>
        <dbReference type="SAM" id="Phobius"/>
    </source>
</evidence>
<keyword evidence="2" id="KW-0677">Repeat</keyword>
<dbReference type="Pfam" id="PF20703">
    <property type="entry name" value="nSTAND1"/>
    <property type="match status" value="1"/>
</dbReference>
<dbReference type="Gene3D" id="2.130.10.10">
    <property type="entry name" value="YVTN repeat-like/Quinoprotein amine dehydrogenase"/>
    <property type="match status" value="1"/>
</dbReference>
<dbReference type="RefSeq" id="WP_342158608.1">
    <property type="nucleotide sequence ID" value="NZ_JBCDNA010000001.1"/>
</dbReference>
<dbReference type="PANTHER" id="PTHR22847">
    <property type="entry name" value="WD40 REPEAT PROTEIN"/>
    <property type="match status" value="1"/>
</dbReference>
<organism evidence="6 7">
    <name type="scientific">Lutimonas vermicola</name>
    <dbReference type="NCBI Taxonomy" id="414288"/>
    <lineage>
        <taxon>Bacteria</taxon>
        <taxon>Pseudomonadati</taxon>
        <taxon>Bacteroidota</taxon>
        <taxon>Flavobacteriia</taxon>
        <taxon>Flavobacteriales</taxon>
        <taxon>Flavobacteriaceae</taxon>
        <taxon>Lutimonas</taxon>
    </lineage>
</organism>
<gene>
    <name evidence="6" type="ORF">AABB81_03255</name>
</gene>
<dbReference type="PROSITE" id="PS50294">
    <property type="entry name" value="WD_REPEATS_REGION"/>
    <property type="match status" value="2"/>
</dbReference>
<dbReference type="InterPro" id="IPR036322">
    <property type="entry name" value="WD40_repeat_dom_sf"/>
</dbReference>
<comment type="caution">
    <text evidence="6">The sequence shown here is derived from an EMBL/GenBank/DDBJ whole genome shotgun (WGS) entry which is preliminary data.</text>
</comment>
<reference evidence="6 7" key="1">
    <citation type="submission" date="2024-04" db="EMBL/GenBank/DDBJ databases">
        <title>whole genome sequencing of Lutimonas vermicola strain IMCC1616.</title>
        <authorList>
            <person name="Bae S.S."/>
        </authorList>
    </citation>
    <scope>NUCLEOTIDE SEQUENCE [LARGE SCALE GENOMIC DNA]</scope>
    <source>
        <strain evidence="6 7">IMCC1616</strain>
    </source>
</reference>
<accession>A0ABU9KXI8</accession>
<protein>
    <submittedName>
        <fullName evidence="6">AAA family ATPase</fullName>
    </submittedName>
</protein>
<dbReference type="SUPFAM" id="SSF50978">
    <property type="entry name" value="WD40 repeat-like"/>
    <property type="match status" value="1"/>
</dbReference>
<keyword evidence="4" id="KW-0472">Membrane</keyword>
<dbReference type="PANTHER" id="PTHR22847:SF637">
    <property type="entry name" value="WD REPEAT DOMAIN 5B"/>
    <property type="match status" value="1"/>
</dbReference>
<dbReference type="InterPro" id="IPR015943">
    <property type="entry name" value="WD40/YVTN_repeat-like_dom_sf"/>
</dbReference>
<feature type="domain" description="Novel STAND NTPase 1" evidence="5">
    <location>
        <begin position="6"/>
        <end position="373"/>
    </location>
</feature>
<dbReference type="Gene3D" id="3.40.50.300">
    <property type="entry name" value="P-loop containing nucleotide triphosphate hydrolases"/>
    <property type="match status" value="1"/>
</dbReference>
<keyword evidence="7" id="KW-1185">Reference proteome</keyword>
<keyword evidence="1 3" id="KW-0853">WD repeat</keyword>
<evidence type="ECO:0000259" key="5">
    <source>
        <dbReference type="Pfam" id="PF20703"/>
    </source>
</evidence>
<feature type="transmembrane region" description="Helical" evidence="4">
    <location>
        <begin position="460"/>
        <end position="479"/>
    </location>
</feature>
<proteinExistence type="predicted"/>
<dbReference type="InterPro" id="IPR001680">
    <property type="entry name" value="WD40_rpt"/>
</dbReference>
<keyword evidence="4" id="KW-1133">Transmembrane helix</keyword>
<evidence type="ECO:0000313" key="7">
    <source>
        <dbReference type="Proteomes" id="UP001474120"/>
    </source>
</evidence>
<dbReference type="PROSITE" id="PS50082">
    <property type="entry name" value="WD_REPEATS_2"/>
    <property type="match status" value="2"/>
</dbReference>
<dbReference type="SUPFAM" id="SSF52540">
    <property type="entry name" value="P-loop containing nucleoside triphosphate hydrolases"/>
    <property type="match status" value="1"/>
</dbReference>
<sequence length="920" mass="105854">MGKKYPFKFLDSYTKEDKDFFFGRKTEIDALYKMIFKTRILVVYGTSGTGKTSLIQCGLANKFNSYDWLSLNIRRGTNIVSALDKSLCSESDGMFSYDDKNKDGIKDLSAKIEAVYKASFRPIYLIFDQFEELYVLGSKSEQKQFIKAIKEILSIKRPVKIILSIREEYLGYLYEFEKEVPQLLRRKLRVEPMNIDKVREVMHGINSYKDSLVRIKDDEIEEITEEIFEKLKGKEKTLTIQLPYLQVFLDKLYMNKTGDEKHETDAEISMDDLKKIGDIDDVLKDFLEEQVKQISGKFSTKKNKVTSEMVWSILSNFCTLEGTKEPISKIELINRLPNVNKKLIDASVEAFTKSRIIKKSDEEDLYELAHDSLALRITEKRSEDDISLLEVKRLIKSKASLKGDFKEFFTAKQLLFIEPYEKKLGSDLSPDEEQLLKDSKKEILKIKKKLKQKERNKRRLIFGVLGVIIIGLLIGGYFLQREFKMKEILNDKLVLKGIIESTGLKLKDATNLKATDPTKALLLDGTTMYNFSKMENEDLYQDLKNGSYGWSTNILFLNKYIKGQFEEIDSLRQNALDSIQKHGEGLLKENHALYKILDFESTPSDRTNNHAKDYTLSGPQALNMIFTDDEEDAAFRIWSGDEAIVRKINNRNDSILQIVFPLDTSEAMVLYNNGRAEYIGNNKAYKPLNIDVLNSRYNSRPLRINSIAPINYEIIGYKMLSALNNDKIVQWNLNGTIRHNDSLKIQPVIYDKGNIQLGDSVVSIAISPRRHKIFTATDNGIGIIWFADTSRVLLPKESKLAFSLEQDTIMSSSFSKDGTLIVTGSKDHSIAIWNDKGKLIKKLKGHTRTVTSVAFSANKKFVYSGSLDGTYRKWLLPPEILKDTIVYKSIKWHNYSTFPEIYDIKAYEKINYYNFPKTLP</sequence>
<keyword evidence="4" id="KW-0812">Transmembrane</keyword>
<evidence type="ECO:0000256" key="2">
    <source>
        <dbReference type="ARBA" id="ARBA00022737"/>
    </source>
</evidence>
<dbReference type="InterPro" id="IPR049052">
    <property type="entry name" value="nSTAND1"/>
</dbReference>
<feature type="repeat" description="WD" evidence="3">
    <location>
        <begin position="802"/>
        <end position="834"/>
    </location>
</feature>
<dbReference type="SMART" id="SM00320">
    <property type="entry name" value="WD40"/>
    <property type="match status" value="3"/>
</dbReference>
<dbReference type="Proteomes" id="UP001474120">
    <property type="component" value="Unassembled WGS sequence"/>
</dbReference>